<accession>A0AB39BBS6</accession>
<protein>
    <submittedName>
        <fullName evidence="2">Cell wall-binding repeat-containing protein</fullName>
    </submittedName>
</protein>
<feature type="signal peptide" evidence="1">
    <location>
        <begin position="1"/>
        <end position="39"/>
    </location>
</feature>
<dbReference type="InterPro" id="IPR006311">
    <property type="entry name" value="TAT_signal"/>
</dbReference>
<proteinExistence type="predicted"/>
<dbReference type="AlphaFoldDB" id="A0AB39BBS6"/>
<name>A0AB39BBS6_9MICO</name>
<dbReference type="RefSeq" id="WP_368496251.1">
    <property type="nucleotide sequence ID" value="NZ_CP162511.1"/>
</dbReference>
<keyword evidence="1" id="KW-0732">Signal</keyword>
<evidence type="ECO:0000256" key="1">
    <source>
        <dbReference type="SAM" id="SignalP"/>
    </source>
</evidence>
<evidence type="ECO:0000313" key="2">
    <source>
        <dbReference type="EMBL" id="XDI03833.1"/>
    </source>
</evidence>
<sequence length="443" mass="45246">MTRPHPTILHPILRRTAIAVSTALLLAGAPLLSAPVAQAAPLPIDTPIFCPPNIAQIGVPFTPSTGVYDEDGGTYTVSISGALPPGLALVDRKGLAPIVSGTPTRLGSSTFTITLLDNFAQTKQKICFMDVVPAGSKLERIGATDRYAEAVDIANRILTAGADPVVYLASGENFADALSASGLASQHGGVVLLSTRDTLPPSTAEYLTRRAPSNVVVVGSENTLSAALVAQVKAASATSTITRIGGTDRYETSRMLISDATLGAMASTELFVASGTKFPDALSASPAAASLRAPVLLVDGHAQALSAAEEALVTARGVKRVTVVGGEDTVSRGLNDSLADTAGASSRIDGVDRYAVSAHTVARHFPATSPSDTVYLATGANFPDALAGGALAGKNHAPILLVSKNCMTSEVAAEITRLKPDHLVLLGGPDTLDATLGTLPLCS</sequence>
<dbReference type="InterPro" id="IPR007253">
    <property type="entry name" value="Cell_wall-bd_2"/>
</dbReference>
<dbReference type="Gene3D" id="2.60.40.10">
    <property type="entry name" value="Immunoglobulins"/>
    <property type="match status" value="1"/>
</dbReference>
<dbReference type="InterPro" id="IPR051922">
    <property type="entry name" value="Bact_Sporulation_Assoc"/>
</dbReference>
<gene>
    <name evidence="2" type="ORF">ABFY20_10765</name>
</gene>
<dbReference type="PANTHER" id="PTHR30032:SF8">
    <property type="entry name" value="GERMINATION-SPECIFIC N-ACETYLMURAMOYL-L-ALANINE AMIDASE"/>
    <property type="match status" value="1"/>
</dbReference>
<dbReference type="EMBL" id="CP162511">
    <property type="protein sequence ID" value="XDI03833.1"/>
    <property type="molecule type" value="Genomic_DNA"/>
</dbReference>
<dbReference type="Gene3D" id="3.40.50.12090">
    <property type="match status" value="2"/>
</dbReference>
<dbReference type="PROSITE" id="PS51318">
    <property type="entry name" value="TAT"/>
    <property type="match status" value="1"/>
</dbReference>
<organism evidence="2">
    <name type="scientific">Herbiconiux sp. A18JL235</name>
    <dbReference type="NCBI Taxonomy" id="3152363"/>
    <lineage>
        <taxon>Bacteria</taxon>
        <taxon>Bacillati</taxon>
        <taxon>Actinomycetota</taxon>
        <taxon>Actinomycetes</taxon>
        <taxon>Micrococcales</taxon>
        <taxon>Microbacteriaceae</taxon>
        <taxon>Herbiconiux</taxon>
    </lineage>
</organism>
<dbReference type="PANTHER" id="PTHR30032">
    <property type="entry name" value="N-ACETYLMURAMOYL-L-ALANINE AMIDASE-RELATED"/>
    <property type="match status" value="1"/>
</dbReference>
<feature type="chain" id="PRO_5044256852" evidence="1">
    <location>
        <begin position="40"/>
        <end position="443"/>
    </location>
</feature>
<dbReference type="Pfam" id="PF04122">
    <property type="entry name" value="CW_binding_2"/>
    <property type="match status" value="3"/>
</dbReference>
<dbReference type="GO" id="GO:0005975">
    <property type="term" value="P:carbohydrate metabolic process"/>
    <property type="evidence" value="ECO:0007669"/>
    <property type="project" value="UniProtKB-ARBA"/>
</dbReference>
<dbReference type="InterPro" id="IPR013783">
    <property type="entry name" value="Ig-like_fold"/>
</dbReference>
<reference evidence="2" key="1">
    <citation type="submission" date="2024-05" db="EMBL/GenBank/DDBJ databases">
        <title>Herbiconiux sp. A18JL235.</title>
        <authorList>
            <person name="Zhang G."/>
        </authorList>
    </citation>
    <scope>NUCLEOTIDE SEQUENCE</scope>
    <source>
        <strain evidence="2">A18JL235</strain>
    </source>
</reference>